<sequence length="59" mass="6197">MNPEGGPYEGDLAFGDNEGLLLFVACDAMAPMSDFCVVKKLVNDFYDDGAVDLGSGFSA</sequence>
<gene>
    <name evidence="1" type="ORF">CTI12_AA378420</name>
</gene>
<protein>
    <submittedName>
        <fullName evidence="1">Uncharacterized protein</fullName>
    </submittedName>
</protein>
<dbReference type="AlphaFoldDB" id="A0A2U1LD55"/>
<name>A0A2U1LD55_ARTAN</name>
<evidence type="ECO:0000313" key="2">
    <source>
        <dbReference type="Proteomes" id="UP000245207"/>
    </source>
</evidence>
<proteinExistence type="predicted"/>
<comment type="caution">
    <text evidence="1">The sequence shown here is derived from an EMBL/GenBank/DDBJ whole genome shotgun (WGS) entry which is preliminary data.</text>
</comment>
<dbReference type="EMBL" id="PKPP01010043">
    <property type="protein sequence ID" value="PWA46929.1"/>
    <property type="molecule type" value="Genomic_DNA"/>
</dbReference>
<keyword evidence="2" id="KW-1185">Reference proteome</keyword>
<evidence type="ECO:0000313" key="1">
    <source>
        <dbReference type="EMBL" id="PWA46929.1"/>
    </source>
</evidence>
<dbReference type="Proteomes" id="UP000245207">
    <property type="component" value="Unassembled WGS sequence"/>
</dbReference>
<accession>A0A2U1LD55</accession>
<reference evidence="1 2" key="1">
    <citation type="journal article" date="2018" name="Mol. Plant">
        <title>The genome of Artemisia annua provides insight into the evolution of Asteraceae family and artemisinin biosynthesis.</title>
        <authorList>
            <person name="Shen Q."/>
            <person name="Zhang L."/>
            <person name="Liao Z."/>
            <person name="Wang S."/>
            <person name="Yan T."/>
            <person name="Shi P."/>
            <person name="Liu M."/>
            <person name="Fu X."/>
            <person name="Pan Q."/>
            <person name="Wang Y."/>
            <person name="Lv Z."/>
            <person name="Lu X."/>
            <person name="Zhang F."/>
            <person name="Jiang W."/>
            <person name="Ma Y."/>
            <person name="Chen M."/>
            <person name="Hao X."/>
            <person name="Li L."/>
            <person name="Tang Y."/>
            <person name="Lv G."/>
            <person name="Zhou Y."/>
            <person name="Sun X."/>
            <person name="Brodelius P.E."/>
            <person name="Rose J.K.C."/>
            <person name="Tang K."/>
        </authorList>
    </citation>
    <scope>NUCLEOTIDE SEQUENCE [LARGE SCALE GENOMIC DNA]</scope>
    <source>
        <strain evidence="2">cv. Huhao1</strain>
        <tissue evidence="1">Leaf</tissue>
    </source>
</reference>
<organism evidence="1 2">
    <name type="scientific">Artemisia annua</name>
    <name type="common">Sweet wormwood</name>
    <dbReference type="NCBI Taxonomy" id="35608"/>
    <lineage>
        <taxon>Eukaryota</taxon>
        <taxon>Viridiplantae</taxon>
        <taxon>Streptophyta</taxon>
        <taxon>Embryophyta</taxon>
        <taxon>Tracheophyta</taxon>
        <taxon>Spermatophyta</taxon>
        <taxon>Magnoliopsida</taxon>
        <taxon>eudicotyledons</taxon>
        <taxon>Gunneridae</taxon>
        <taxon>Pentapetalae</taxon>
        <taxon>asterids</taxon>
        <taxon>campanulids</taxon>
        <taxon>Asterales</taxon>
        <taxon>Asteraceae</taxon>
        <taxon>Asteroideae</taxon>
        <taxon>Anthemideae</taxon>
        <taxon>Artemisiinae</taxon>
        <taxon>Artemisia</taxon>
    </lineage>
</organism>